<evidence type="ECO:0000313" key="2">
    <source>
        <dbReference type="Proteomes" id="UP000238071"/>
    </source>
</evidence>
<proteinExistence type="predicted"/>
<dbReference type="EMBL" id="PTIY01000001">
    <property type="protein sequence ID" value="PPK73829.1"/>
    <property type="molecule type" value="Genomic_DNA"/>
</dbReference>
<organism evidence="1 2">
    <name type="scientific">Methylobacter tundripaludum</name>
    <dbReference type="NCBI Taxonomy" id="173365"/>
    <lineage>
        <taxon>Bacteria</taxon>
        <taxon>Pseudomonadati</taxon>
        <taxon>Pseudomonadota</taxon>
        <taxon>Gammaproteobacteria</taxon>
        <taxon>Methylococcales</taxon>
        <taxon>Methylococcaceae</taxon>
        <taxon>Methylobacter</taxon>
    </lineage>
</organism>
<name>A0A2S6H8L3_9GAMM</name>
<dbReference type="Proteomes" id="UP000238071">
    <property type="component" value="Unassembled WGS sequence"/>
</dbReference>
<dbReference type="InterPro" id="IPR055654">
    <property type="entry name" value="DUF7230"/>
</dbReference>
<keyword evidence="2" id="KW-1185">Reference proteome</keyword>
<comment type="caution">
    <text evidence="1">The sequence shown here is derived from an EMBL/GenBank/DDBJ whole genome shotgun (WGS) entry which is preliminary data.</text>
</comment>
<dbReference type="Pfam" id="PF23876">
    <property type="entry name" value="DUF7230"/>
    <property type="match status" value="1"/>
</dbReference>
<evidence type="ECO:0000313" key="1">
    <source>
        <dbReference type="EMBL" id="PPK73829.1"/>
    </source>
</evidence>
<sequence>MKKRKNPKGPQIAPIQNLVAKHAHLFNKAQTFCDKSKYSRKAKHPRQEASPMVPGGVIGLASCFILSRASAVFPAGLLITGR</sequence>
<dbReference type="OrthoDB" id="5571419at2"/>
<accession>A0A2S6H8L3</accession>
<protein>
    <submittedName>
        <fullName evidence="1">Uncharacterized protein</fullName>
    </submittedName>
</protein>
<reference evidence="1 2" key="1">
    <citation type="submission" date="2018-02" db="EMBL/GenBank/DDBJ databases">
        <title>Subsurface microbial communities from deep shales in Ohio and West Virginia, USA.</title>
        <authorList>
            <person name="Wrighton K."/>
        </authorList>
    </citation>
    <scope>NUCLEOTIDE SEQUENCE [LARGE SCALE GENOMIC DNA]</scope>
    <source>
        <strain evidence="1 2">OWC-G53F</strain>
    </source>
</reference>
<dbReference type="AlphaFoldDB" id="A0A2S6H8L3"/>
<gene>
    <name evidence="1" type="ORF">B0F88_101361</name>
</gene>